<feature type="region of interest" description="Disordered" evidence="1">
    <location>
        <begin position="1"/>
        <end position="74"/>
    </location>
</feature>
<evidence type="ECO:0000256" key="1">
    <source>
        <dbReference type="SAM" id="MobiDB-lite"/>
    </source>
</evidence>
<dbReference type="STRING" id="862719.AZOLI_1251"/>
<gene>
    <name evidence="2" type="ordered locus">AZOLI_1251</name>
</gene>
<feature type="compositionally biased region" description="Polar residues" evidence="1">
    <location>
        <begin position="49"/>
        <end position="59"/>
    </location>
</feature>
<dbReference type="EMBL" id="FQ311868">
    <property type="protein sequence ID" value="CBS86566.1"/>
    <property type="molecule type" value="Genomic_DNA"/>
</dbReference>
<dbReference type="KEGG" id="ali:AZOLI_1251"/>
<name>G7Z6I3_AZOL4</name>
<evidence type="ECO:0000313" key="3">
    <source>
        <dbReference type="Proteomes" id="UP000005667"/>
    </source>
</evidence>
<accession>G7Z6I3</accession>
<sequence length="74" mass="7560">MCRHHADDPSRERSSGSLSQIGRFAGGAEGATAPGNSQAKGPQGDKATLESSLGAQSPRLTEGVNRVPGSTGRR</sequence>
<dbReference type="HOGENOM" id="CLU_2679740_0_0_5"/>
<feature type="compositionally biased region" description="Basic and acidic residues" evidence="1">
    <location>
        <begin position="1"/>
        <end position="14"/>
    </location>
</feature>
<organism evidence="2 3">
    <name type="scientific">Azospirillum lipoferum (strain 4B)</name>
    <dbReference type="NCBI Taxonomy" id="862719"/>
    <lineage>
        <taxon>Bacteria</taxon>
        <taxon>Pseudomonadati</taxon>
        <taxon>Pseudomonadota</taxon>
        <taxon>Alphaproteobacteria</taxon>
        <taxon>Rhodospirillales</taxon>
        <taxon>Azospirillaceae</taxon>
        <taxon>Azospirillum</taxon>
    </lineage>
</organism>
<proteinExistence type="predicted"/>
<reference evidence="3" key="1">
    <citation type="journal article" date="2011" name="PLoS Genet.">
        <title>Azospirillum genomes reveal transition of bacteria from aquatic to terrestrial environments.</title>
        <authorList>
            <person name="Wisniewski-Dye F."/>
            <person name="Borziak K."/>
            <person name="Khalsa-Moyers G."/>
            <person name="Alexandre G."/>
            <person name="Sukharnikov L.O."/>
            <person name="Wuichet K."/>
            <person name="Hurst G.B."/>
            <person name="McDonald W.H."/>
            <person name="Robertson J.S."/>
            <person name="Barbe V."/>
            <person name="Calteau A."/>
            <person name="Rouy Z."/>
            <person name="Mangenot S."/>
            <person name="Prigent-Combaret C."/>
            <person name="Normand P."/>
            <person name="Boyer M."/>
            <person name="Siguier P."/>
            <person name="Dessaux Y."/>
            <person name="Elmerich C."/>
            <person name="Condemine G."/>
            <person name="Krishnen G."/>
            <person name="Kennedy I."/>
            <person name="Paterson A.H."/>
            <person name="Gonzalez V."/>
            <person name="Mavingui P."/>
            <person name="Zhulin I.B."/>
        </authorList>
    </citation>
    <scope>NUCLEOTIDE SEQUENCE [LARGE SCALE GENOMIC DNA]</scope>
    <source>
        <strain evidence="3">4B</strain>
    </source>
</reference>
<dbReference type="Proteomes" id="UP000005667">
    <property type="component" value="Chromosome"/>
</dbReference>
<protein>
    <submittedName>
        <fullName evidence="2">Uncharacterized protein</fullName>
    </submittedName>
</protein>
<evidence type="ECO:0000313" key="2">
    <source>
        <dbReference type="EMBL" id="CBS86566.1"/>
    </source>
</evidence>
<dbReference type="AlphaFoldDB" id="G7Z6I3"/>
<keyword evidence="3" id="KW-1185">Reference proteome</keyword>